<keyword evidence="4 7" id="KW-0812">Transmembrane</keyword>
<accession>A0A183BKY1</accession>
<keyword evidence="6 7" id="KW-0472">Membrane</keyword>
<keyword evidence="9" id="KW-1185">Reference proteome</keyword>
<dbReference type="Pfam" id="PF00083">
    <property type="entry name" value="Sugar_tr"/>
    <property type="match status" value="1"/>
</dbReference>
<evidence type="ECO:0000256" key="3">
    <source>
        <dbReference type="ARBA" id="ARBA00022448"/>
    </source>
</evidence>
<evidence type="ECO:0000256" key="1">
    <source>
        <dbReference type="ARBA" id="ARBA00004141"/>
    </source>
</evidence>
<dbReference type="PROSITE" id="PS50850">
    <property type="entry name" value="MFS"/>
    <property type="match status" value="1"/>
</dbReference>
<evidence type="ECO:0000313" key="10">
    <source>
        <dbReference type="WBParaSite" id="GPLIN_000126200"/>
    </source>
</evidence>
<dbReference type="Gene3D" id="1.20.1250.20">
    <property type="entry name" value="MFS general substrate transporter like domains"/>
    <property type="match status" value="1"/>
</dbReference>
<feature type="transmembrane region" description="Helical" evidence="7">
    <location>
        <begin position="80"/>
        <end position="101"/>
    </location>
</feature>
<dbReference type="PANTHER" id="PTHR23511:SF34">
    <property type="entry name" value="SYNAPTIC VESICLE GLYCOPROTEIN 2"/>
    <property type="match status" value="1"/>
</dbReference>
<keyword evidence="3" id="KW-0813">Transport</keyword>
<evidence type="ECO:0000256" key="6">
    <source>
        <dbReference type="ARBA" id="ARBA00023136"/>
    </source>
</evidence>
<evidence type="ECO:0000256" key="7">
    <source>
        <dbReference type="SAM" id="Phobius"/>
    </source>
</evidence>
<evidence type="ECO:0000256" key="4">
    <source>
        <dbReference type="ARBA" id="ARBA00022692"/>
    </source>
</evidence>
<feature type="transmembrane region" description="Helical" evidence="7">
    <location>
        <begin position="47"/>
        <end position="68"/>
    </location>
</feature>
<dbReference type="SUPFAM" id="SSF103473">
    <property type="entry name" value="MFS general substrate transporter"/>
    <property type="match status" value="1"/>
</dbReference>
<dbReference type="AlphaFoldDB" id="A0A183BKY1"/>
<comment type="similarity">
    <text evidence="2">Belongs to the major facilitator superfamily.</text>
</comment>
<dbReference type="InterPro" id="IPR036259">
    <property type="entry name" value="MFS_trans_sf"/>
</dbReference>
<dbReference type="InterPro" id="IPR020846">
    <property type="entry name" value="MFS_dom"/>
</dbReference>
<reference evidence="9" key="1">
    <citation type="submission" date="2013-12" db="EMBL/GenBank/DDBJ databases">
        <authorList>
            <person name="Aslett M."/>
        </authorList>
    </citation>
    <scope>NUCLEOTIDE SEQUENCE [LARGE SCALE GENOMIC DNA]</scope>
    <source>
        <strain evidence="9">Lindley</strain>
    </source>
</reference>
<dbReference type="GO" id="GO:0022857">
    <property type="term" value="F:transmembrane transporter activity"/>
    <property type="evidence" value="ECO:0007669"/>
    <property type="project" value="InterPro"/>
</dbReference>
<feature type="domain" description="Major facilitator superfamily (MFS) profile" evidence="8">
    <location>
        <begin position="1"/>
        <end position="154"/>
    </location>
</feature>
<feature type="transmembrane region" description="Helical" evidence="7">
    <location>
        <begin position="107"/>
        <end position="126"/>
    </location>
</feature>
<organism evidence="9 10">
    <name type="scientific">Globodera pallida</name>
    <name type="common">Potato cyst nematode worm</name>
    <name type="synonym">Heterodera pallida</name>
    <dbReference type="NCBI Taxonomy" id="36090"/>
    <lineage>
        <taxon>Eukaryota</taxon>
        <taxon>Metazoa</taxon>
        <taxon>Ecdysozoa</taxon>
        <taxon>Nematoda</taxon>
        <taxon>Chromadorea</taxon>
        <taxon>Rhabditida</taxon>
        <taxon>Tylenchina</taxon>
        <taxon>Tylenchomorpha</taxon>
        <taxon>Tylenchoidea</taxon>
        <taxon>Heteroderidae</taxon>
        <taxon>Heteroderinae</taxon>
        <taxon>Globodera</taxon>
    </lineage>
</organism>
<dbReference type="InterPro" id="IPR005828">
    <property type="entry name" value="MFS_sugar_transport-like"/>
</dbReference>
<dbReference type="PANTHER" id="PTHR23511">
    <property type="entry name" value="SYNAPTIC VESICLE GLYCOPROTEIN 2"/>
    <property type="match status" value="1"/>
</dbReference>
<name>A0A183BKY1_GLOPA</name>
<dbReference type="Proteomes" id="UP000050741">
    <property type="component" value="Unassembled WGS sequence"/>
</dbReference>
<keyword evidence="5 7" id="KW-1133">Transmembrane helix</keyword>
<sequence>MVGVIFGSVLFGFLSDSYGRRKIMLIALILCILSMVATSFTNDLLSFTIVRFFVNFFNAGTIVILVVFTSEHYPKKHRFCLTNVINWSHNYVIFAIMAWAAGDWRTLQRVSAAFAIPCILILAFLSESPRFLVQCRRMADAKAAILRMHRIDGE</sequence>
<proteinExistence type="inferred from homology"/>
<dbReference type="WBParaSite" id="GPLIN_000126200">
    <property type="protein sequence ID" value="GPLIN_000126200"/>
    <property type="gene ID" value="GPLIN_000126200"/>
</dbReference>
<evidence type="ECO:0000256" key="5">
    <source>
        <dbReference type="ARBA" id="ARBA00022989"/>
    </source>
</evidence>
<evidence type="ECO:0000259" key="8">
    <source>
        <dbReference type="PROSITE" id="PS50850"/>
    </source>
</evidence>
<evidence type="ECO:0000256" key="2">
    <source>
        <dbReference type="ARBA" id="ARBA00008335"/>
    </source>
</evidence>
<dbReference type="GO" id="GO:0016020">
    <property type="term" value="C:membrane"/>
    <property type="evidence" value="ECO:0007669"/>
    <property type="project" value="UniProtKB-SubCell"/>
</dbReference>
<evidence type="ECO:0000313" key="9">
    <source>
        <dbReference type="Proteomes" id="UP000050741"/>
    </source>
</evidence>
<comment type="subcellular location">
    <subcellularLocation>
        <location evidence="1">Membrane</location>
        <topology evidence="1">Multi-pass membrane protein</topology>
    </subcellularLocation>
</comment>
<feature type="transmembrane region" description="Helical" evidence="7">
    <location>
        <begin position="23"/>
        <end position="41"/>
    </location>
</feature>
<reference evidence="10" key="3">
    <citation type="submission" date="2016-06" db="UniProtKB">
        <authorList>
            <consortium name="WormBaseParasite"/>
        </authorList>
    </citation>
    <scope>IDENTIFICATION</scope>
</reference>
<reference evidence="9" key="2">
    <citation type="submission" date="2014-05" db="EMBL/GenBank/DDBJ databases">
        <title>The genome and life-stage specific transcriptomes of Globodera pallida elucidate key aspects of plant parasitism by a cyst nematode.</title>
        <authorList>
            <person name="Cotton J.A."/>
            <person name="Lilley C.J."/>
            <person name="Jones L.M."/>
            <person name="Kikuchi T."/>
            <person name="Reid A.J."/>
            <person name="Thorpe P."/>
            <person name="Tsai I.J."/>
            <person name="Beasley H."/>
            <person name="Blok V."/>
            <person name="Cock P.J.A."/>
            <person name="Van den Akker S.E."/>
            <person name="Holroyd N."/>
            <person name="Hunt M."/>
            <person name="Mantelin S."/>
            <person name="Naghra H."/>
            <person name="Pain A."/>
            <person name="Palomares-Rius J.E."/>
            <person name="Zarowiecki M."/>
            <person name="Berriman M."/>
            <person name="Jones J.T."/>
            <person name="Urwin P.E."/>
        </authorList>
    </citation>
    <scope>NUCLEOTIDE SEQUENCE [LARGE SCALE GENOMIC DNA]</scope>
    <source>
        <strain evidence="9">Lindley</strain>
    </source>
</reference>
<protein>
    <submittedName>
        <fullName evidence="10">MFS domain-containing protein</fullName>
    </submittedName>
</protein>